<dbReference type="EMBL" id="OIVN01006308">
    <property type="protein sequence ID" value="SPD30268.1"/>
    <property type="molecule type" value="Genomic_DNA"/>
</dbReference>
<feature type="compositionally biased region" description="Polar residues" evidence="2">
    <location>
        <begin position="263"/>
        <end position="275"/>
    </location>
</feature>
<gene>
    <name evidence="5" type="ORF">FSB_LOCUS58150</name>
</gene>
<dbReference type="Pfam" id="PF07727">
    <property type="entry name" value="RVT_2"/>
    <property type="match status" value="2"/>
</dbReference>
<sequence>MVEEEREKRSLNLLSVISKTIDRQVLGLATTIAWYNHHRAIVFPKDNLFEVTVGGLRYTGDLERLEDCYNKEEKYWKRFSEKSSEEKRFLTVENLLSDVPSAVKEFVEKNDTTGGGSFSESSGSVGNKIVESKKSSSPLQFSGSRLTPGVCSLREEERGKAVIYGPSSHQINSTTLVQQVHKGPRIRLTARKSVPQIFEKFTWNSARACSGSPSPTRTSSSGSSPIRALDQLEKQAQTRDPRVTPLQARDPTRSPARDPIRSSARNPGLFNTNSIRGSLQARDPVRVFAQAPFVQAHLKSDLGHSSAVMTSIARRRHISYLLTHDKTLYTLSTTKPDQSDDQETEKLRKKWDEDDALAKASMLHHMKDNIIPLFEERPTAKEMMDALETKYGCRSNTQIQLLLDKFNNIKMNEGDVVGDHVNELELIAKEHADVGHTLSDKMQVTVVLNSLPPSWDHVVTSLTHSGKELAMTTLPVLLMLEEDRMKRKKRDNASRHYKINCPLNKRSKNKGKEIAMTITEALVIESPPTSWWVDSAATRHIARNRELFVDLKEKQLGEHRVYMGNNTYSDVLGEDKGLIESRDVVFIEDTKLITPLEQIKKLLHTESEESDPHVSVFSYKDLENSGRKRSSFEPAMTSIDADDSGRKRQRRPSSMLKDYYLMESKAVAIEDDPANFAKAMESHDAEQWLKAMHEELDSISKNEVWDLTELPTGRKPVGCKWVLRKKYKADGSLDKYKARLVAKGFTQQPGVDFVDTYSPVAKFASVRIIMVVAARLDLELHQLDIKTAFLNGDLKEEIYMDQPDGFQIKGQEGKVCRLKKSLYRLKQSSRQWIKKKLALLSIYVDDILLASNSPDMMKETKFCLGSKFEMKDMGPANYVLGIRISRDRDSKLIYLDQENYLKKVLKRFKMEDYRPVSTPVSKGTILNKSMCLTNKTELEEMKAVPYAQTVGSLMYAMTSTKSDICYTVGLVSRYQSNPGKAHWQAVKRIFRYLQMTKSMKLCFGLDELEIKGFTDADFAGDTDDRKSTSGYVFLFGGTVVSWLSKK</sequence>
<evidence type="ECO:0000313" key="5">
    <source>
        <dbReference type="EMBL" id="SPD30268.1"/>
    </source>
</evidence>
<feature type="domain" description="Retrovirus-related Pol polyprotein from transposon TNT 1-94-like beta-barrel" evidence="4">
    <location>
        <begin position="531"/>
        <end position="581"/>
    </location>
</feature>
<organism evidence="5">
    <name type="scientific">Fagus sylvatica</name>
    <name type="common">Beechnut</name>
    <dbReference type="NCBI Taxonomy" id="28930"/>
    <lineage>
        <taxon>Eukaryota</taxon>
        <taxon>Viridiplantae</taxon>
        <taxon>Streptophyta</taxon>
        <taxon>Embryophyta</taxon>
        <taxon>Tracheophyta</taxon>
        <taxon>Spermatophyta</taxon>
        <taxon>Magnoliopsida</taxon>
        <taxon>eudicotyledons</taxon>
        <taxon>Gunneridae</taxon>
        <taxon>Pentapetalae</taxon>
        <taxon>rosids</taxon>
        <taxon>fabids</taxon>
        <taxon>Fagales</taxon>
        <taxon>Fagaceae</taxon>
        <taxon>Fagus</taxon>
    </lineage>
</organism>
<dbReference type="AlphaFoldDB" id="A0A2N9J0G2"/>
<feature type="compositionally biased region" description="Basic and acidic residues" evidence="2">
    <location>
        <begin position="250"/>
        <end position="260"/>
    </location>
</feature>
<dbReference type="PANTHER" id="PTHR11439:SF467">
    <property type="entry name" value="INTEGRASE CATALYTIC DOMAIN-CONTAINING PROTEIN"/>
    <property type="match status" value="1"/>
</dbReference>
<feature type="region of interest" description="Disordered" evidence="2">
    <location>
        <begin position="627"/>
        <end position="651"/>
    </location>
</feature>
<feature type="domain" description="Reverse transcriptase Ty1/copia-type" evidence="3">
    <location>
        <begin position="839"/>
        <end position="921"/>
    </location>
</feature>
<dbReference type="SUPFAM" id="SSF56672">
    <property type="entry name" value="DNA/RNA polymerases"/>
    <property type="match status" value="1"/>
</dbReference>
<evidence type="ECO:0000259" key="4">
    <source>
        <dbReference type="Pfam" id="PF22936"/>
    </source>
</evidence>
<evidence type="ECO:0000256" key="2">
    <source>
        <dbReference type="SAM" id="MobiDB-lite"/>
    </source>
</evidence>
<dbReference type="PANTHER" id="PTHR11439">
    <property type="entry name" value="GAG-POL-RELATED RETROTRANSPOSON"/>
    <property type="match status" value="1"/>
</dbReference>
<keyword evidence="1" id="KW-0378">Hydrolase</keyword>
<name>A0A2N9J0G2_FAGSY</name>
<dbReference type="CDD" id="cd09272">
    <property type="entry name" value="RNase_HI_RT_Ty1"/>
    <property type="match status" value="1"/>
</dbReference>
<reference evidence="5" key="1">
    <citation type="submission" date="2018-02" db="EMBL/GenBank/DDBJ databases">
        <authorList>
            <person name="Cohen D.B."/>
            <person name="Kent A.D."/>
        </authorList>
    </citation>
    <scope>NUCLEOTIDE SEQUENCE</scope>
</reference>
<feature type="region of interest" description="Disordered" evidence="2">
    <location>
        <begin position="234"/>
        <end position="275"/>
    </location>
</feature>
<dbReference type="InterPro" id="IPR043502">
    <property type="entry name" value="DNA/RNA_pol_sf"/>
</dbReference>
<dbReference type="Pfam" id="PF14223">
    <property type="entry name" value="Retrotran_gag_2"/>
    <property type="match status" value="1"/>
</dbReference>
<dbReference type="InterPro" id="IPR054722">
    <property type="entry name" value="PolX-like_BBD"/>
</dbReference>
<evidence type="ECO:0000259" key="3">
    <source>
        <dbReference type="Pfam" id="PF07727"/>
    </source>
</evidence>
<keyword evidence="1" id="KW-0645">Protease</keyword>
<proteinExistence type="predicted"/>
<keyword evidence="1" id="KW-0064">Aspartyl protease</keyword>
<dbReference type="GO" id="GO:0004190">
    <property type="term" value="F:aspartic-type endopeptidase activity"/>
    <property type="evidence" value="ECO:0007669"/>
    <property type="project" value="UniProtKB-KW"/>
</dbReference>
<dbReference type="Pfam" id="PF22936">
    <property type="entry name" value="Pol_BBD"/>
    <property type="match status" value="1"/>
</dbReference>
<accession>A0A2N9J0G2</accession>
<evidence type="ECO:0008006" key="6">
    <source>
        <dbReference type="Google" id="ProtNLM"/>
    </source>
</evidence>
<evidence type="ECO:0000256" key="1">
    <source>
        <dbReference type="ARBA" id="ARBA00022750"/>
    </source>
</evidence>
<feature type="domain" description="Reverse transcriptase Ty1/copia-type" evidence="3">
    <location>
        <begin position="702"/>
        <end position="835"/>
    </location>
</feature>
<protein>
    <recommendedName>
        <fullName evidence="6">Reverse transcriptase Ty1/copia-type domain-containing protein</fullName>
    </recommendedName>
</protein>
<dbReference type="InterPro" id="IPR013103">
    <property type="entry name" value="RVT_2"/>
</dbReference>